<proteinExistence type="predicted"/>
<protein>
    <submittedName>
        <fullName evidence="3">ABC transporter substrate-binding protein</fullName>
    </submittedName>
</protein>
<name>A0A940XVB0_9ACTN</name>
<keyword evidence="2" id="KW-1133">Transmembrane helix</keyword>
<feature type="region of interest" description="Disordered" evidence="1">
    <location>
        <begin position="130"/>
        <end position="152"/>
    </location>
</feature>
<organism evidence="3 4">
    <name type="scientific">Streptomyces liliiviolaceus</name>
    <dbReference type="NCBI Taxonomy" id="2823109"/>
    <lineage>
        <taxon>Bacteria</taxon>
        <taxon>Bacillati</taxon>
        <taxon>Actinomycetota</taxon>
        <taxon>Actinomycetes</taxon>
        <taxon>Kitasatosporales</taxon>
        <taxon>Streptomycetaceae</taxon>
        <taxon>Streptomyces</taxon>
    </lineage>
</organism>
<evidence type="ECO:0000256" key="2">
    <source>
        <dbReference type="SAM" id="Phobius"/>
    </source>
</evidence>
<dbReference type="InterPro" id="IPR028082">
    <property type="entry name" value="Peripla_BP_I"/>
</dbReference>
<feature type="transmembrane region" description="Helical" evidence="2">
    <location>
        <begin position="209"/>
        <end position="227"/>
    </location>
</feature>
<accession>A0A940XVB0</accession>
<comment type="caution">
    <text evidence="3">The sequence shown here is derived from an EMBL/GenBank/DDBJ whole genome shotgun (WGS) entry which is preliminary data.</text>
</comment>
<keyword evidence="4" id="KW-1185">Reference proteome</keyword>
<dbReference type="Proteomes" id="UP000677413">
    <property type="component" value="Unassembled WGS sequence"/>
</dbReference>
<dbReference type="EMBL" id="JAGPYQ010000001">
    <property type="protein sequence ID" value="MBQ0850801.1"/>
    <property type="molecule type" value="Genomic_DNA"/>
</dbReference>
<evidence type="ECO:0000256" key="1">
    <source>
        <dbReference type="SAM" id="MobiDB-lite"/>
    </source>
</evidence>
<evidence type="ECO:0000313" key="4">
    <source>
        <dbReference type="Proteomes" id="UP000677413"/>
    </source>
</evidence>
<dbReference type="RefSeq" id="WP_210885099.1">
    <property type="nucleotide sequence ID" value="NZ_JAGPYQ010000001.1"/>
</dbReference>
<evidence type="ECO:0000313" key="3">
    <source>
        <dbReference type="EMBL" id="MBQ0850801.1"/>
    </source>
</evidence>
<sequence length="960" mass="105681">MSTLAGIDVQQQLETLIQSFQTGDPPMPVVVLHAEDTDADDRVTALVDELREGQRHHGTRHAVALDASAVGGGPARPDGVGSPTERAVHLVRHLGDPRGWGERSASYRRYSFPRLNLVRAIHDAVEAPEMRTHWSPEPADDPSDTLDRRPGPVARAGAQQQLLRVLAKQHWRPRRPSGGRYQLLPPAMQQIVLTSMLGGLTALLTRAEWFVFVPASLALVVVLLAMLNQVPGRAPLLLWLRRESRWFLTTTFLRAGMRQQPTDVRLLHPVRSWRTIAARAFDVAEELRGSGEFPLRLYVLALLEDLRDNHRRWSWDLRGFKRNRPPMLFLRGIGNENGGIELIKAVSDVRSRRSEIDPLLIVAGVAAADVPRLERSIVRHTGSDREDSERLRRRLSRWYVEWAGNLRSGQSPSQEQTLPWVLKIPLPARDLSELREHEWRCMKARSRLPVARALWSVYSLTASMALLGATGTTWYDDRYGDHCSNGLLSVNQYTARKEKAGGEIECIGIATDGFRFSGQGPKSKDTPGLKQLEKDIGAANAEVLKNHRGHYVTIVYAGPLSPDDEGTSPVKGVEELKGVYLAQRVINSVGTPVKLRVLAANGGVDLQGQVDMAGHIADYAATDPTVVGVVGLGRDLESSDTVVAKLRDAGLPVVSGTNSATYLPERYMHWFSLAATDEWQAEQLGRIADQLDGTGKKAVVLVRNTDDTDDKYTREQAKYGLAMLKKKDFQLAGQGGLLKYDLPERDDLRMRDSVDEICVKDGPSVIYFAGRVEDLQRLAELLNNTHNCSERAMAILTGDDLSKGGNMDHGHGLASKVTLYTVGLTALDESKDSTRFYAAAKKYLRIDATPDSFASGQTPLSHDATRALFEAASNGTGSDASGEKPQTRAATAANLWQLRIANQATGDIDFTTAEPFGGRTGHSIRLTEIPDSGKARRLCQRPAGVTDDLHCKKVDLSPGK</sequence>
<keyword evidence="2" id="KW-0812">Transmembrane</keyword>
<reference evidence="3 4" key="1">
    <citation type="submission" date="2021-04" db="EMBL/GenBank/DDBJ databases">
        <authorList>
            <person name="Tang X."/>
            <person name="Zhou X."/>
            <person name="Chen X."/>
            <person name="Cernava T."/>
            <person name="Zhang C."/>
        </authorList>
    </citation>
    <scope>NUCLEOTIDE SEQUENCE [LARGE SCALE GENOMIC DNA]</scope>
    <source>
        <strain evidence="3 4">BH-SS-21</strain>
    </source>
</reference>
<gene>
    <name evidence="3" type="ORF">J8N05_21805</name>
</gene>
<keyword evidence="2" id="KW-0472">Membrane</keyword>
<dbReference type="Gene3D" id="3.40.50.2300">
    <property type="match status" value="2"/>
</dbReference>
<dbReference type="SUPFAM" id="SSF53822">
    <property type="entry name" value="Periplasmic binding protein-like I"/>
    <property type="match status" value="1"/>
</dbReference>
<dbReference type="AlphaFoldDB" id="A0A940XVB0"/>